<dbReference type="eggNOG" id="ENOG5032ZTI">
    <property type="taxonomic scope" value="Bacteria"/>
</dbReference>
<dbReference type="PANTHER" id="PTHR36443">
    <property type="entry name" value="BSR5223 PROTEIN"/>
    <property type="match status" value="1"/>
</dbReference>
<keyword evidence="1" id="KW-0472">Membrane</keyword>
<protein>
    <recommendedName>
        <fullName evidence="4">DUF2905 domain-containing protein</fullName>
    </recommendedName>
</protein>
<dbReference type="OrthoDB" id="9811610at2"/>
<dbReference type="STRING" id="1286106.MPL1_08599"/>
<accession>M7P015</accession>
<sequence length="68" mass="7543">MAKTLILLGCVLVAAGVLWHFAPWLFSWFGKLPGDVNIETERGRTFIPLTSMVIVSVLLSLIINIFRG</sequence>
<keyword evidence="3" id="KW-1185">Reference proteome</keyword>
<dbReference type="EMBL" id="APHR01000042">
    <property type="protein sequence ID" value="EMR12791.1"/>
    <property type="molecule type" value="Genomic_DNA"/>
</dbReference>
<name>M7P015_9GAMM</name>
<dbReference type="Proteomes" id="UP000012019">
    <property type="component" value="Unassembled WGS sequence"/>
</dbReference>
<comment type="caution">
    <text evidence="2">The sequence shown here is derived from an EMBL/GenBank/DDBJ whole genome shotgun (WGS) entry which is preliminary data.</text>
</comment>
<evidence type="ECO:0000256" key="1">
    <source>
        <dbReference type="SAM" id="Phobius"/>
    </source>
</evidence>
<feature type="transmembrane region" description="Helical" evidence="1">
    <location>
        <begin position="46"/>
        <end position="66"/>
    </location>
</feature>
<keyword evidence="1" id="KW-1133">Transmembrane helix</keyword>
<feature type="transmembrane region" description="Helical" evidence="1">
    <location>
        <begin position="5"/>
        <end position="26"/>
    </location>
</feature>
<dbReference type="PATRIC" id="fig|1286106.3.peg.1728"/>
<dbReference type="InterPro" id="IPR021320">
    <property type="entry name" value="DUF2905"/>
</dbReference>
<evidence type="ECO:0000313" key="3">
    <source>
        <dbReference type="Proteomes" id="UP000012019"/>
    </source>
</evidence>
<proteinExistence type="predicted"/>
<organism evidence="2 3">
    <name type="scientific">Methylophaga lonarensis MPL</name>
    <dbReference type="NCBI Taxonomy" id="1286106"/>
    <lineage>
        <taxon>Bacteria</taxon>
        <taxon>Pseudomonadati</taxon>
        <taxon>Pseudomonadota</taxon>
        <taxon>Gammaproteobacteria</taxon>
        <taxon>Thiotrichales</taxon>
        <taxon>Piscirickettsiaceae</taxon>
        <taxon>Methylophaga</taxon>
    </lineage>
</organism>
<dbReference type="RefSeq" id="WP_009726695.1">
    <property type="nucleotide sequence ID" value="NZ_APHR01000042.1"/>
</dbReference>
<dbReference type="AlphaFoldDB" id="M7P015"/>
<gene>
    <name evidence="2" type="ORF">MPL1_08599</name>
</gene>
<dbReference type="Pfam" id="PF11146">
    <property type="entry name" value="DUF2905"/>
    <property type="match status" value="1"/>
</dbReference>
<keyword evidence="1" id="KW-0812">Transmembrane</keyword>
<evidence type="ECO:0000313" key="2">
    <source>
        <dbReference type="EMBL" id="EMR12791.1"/>
    </source>
</evidence>
<reference evidence="2 3" key="1">
    <citation type="journal article" date="2013" name="Genome Announc.">
        <title>Draft Genome Sequence of Methylophaga lonarensis MPLT, a Haloalkaliphilic (Non-Methane-Utilizing) Methylotroph.</title>
        <authorList>
            <person name="Shetty S.A."/>
            <person name="Marathe N.P."/>
            <person name="Munot H."/>
            <person name="Antony C.P."/>
            <person name="Dhotre D.P."/>
            <person name="Murrell J.C."/>
            <person name="Shouche Y.S."/>
        </authorList>
    </citation>
    <scope>NUCLEOTIDE SEQUENCE [LARGE SCALE GENOMIC DNA]</scope>
    <source>
        <strain evidence="2 3">MPL</strain>
    </source>
</reference>
<dbReference type="PANTHER" id="PTHR36443:SF1">
    <property type="entry name" value="BSR5223 PROTEIN"/>
    <property type="match status" value="1"/>
</dbReference>
<evidence type="ECO:0008006" key="4">
    <source>
        <dbReference type="Google" id="ProtNLM"/>
    </source>
</evidence>